<name>A0A395IH56_9HELO</name>
<feature type="compositionally biased region" description="Polar residues" evidence="1">
    <location>
        <begin position="58"/>
        <end position="82"/>
    </location>
</feature>
<organism evidence="2 3">
    <name type="scientific">Monilinia fructigena</name>
    <dbReference type="NCBI Taxonomy" id="38457"/>
    <lineage>
        <taxon>Eukaryota</taxon>
        <taxon>Fungi</taxon>
        <taxon>Dikarya</taxon>
        <taxon>Ascomycota</taxon>
        <taxon>Pezizomycotina</taxon>
        <taxon>Leotiomycetes</taxon>
        <taxon>Helotiales</taxon>
        <taxon>Sclerotiniaceae</taxon>
        <taxon>Monilinia</taxon>
    </lineage>
</organism>
<dbReference type="OrthoDB" id="5388207at2759"/>
<reference evidence="2 3" key="1">
    <citation type="submission" date="2018-06" db="EMBL/GenBank/DDBJ databases">
        <title>Genome Sequence of the Brown Rot Fungal Pathogen Monilinia fructigena.</title>
        <authorList>
            <person name="Landi L."/>
            <person name="De Miccolis Angelini R.M."/>
            <person name="Pollastro S."/>
            <person name="Abate D."/>
            <person name="Faretra F."/>
            <person name="Romanazzi G."/>
        </authorList>
    </citation>
    <scope>NUCLEOTIDE SEQUENCE [LARGE SCALE GENOMIC DNA]</scope>
    <source>
        <strain evidence="2 3">Mfrg269</strain>
    </source>
</reference>
<feature type="compositionally biased region" description="Basic and acidic residues" evidence="1">
    <location>
        <begin position="46"/>
        <end position="57"/>
    </location>
</feature>
<keyword evidence="3" id="KW-1185">Reference proteome</keyword>
<dbReference type="EMBL" id="QKRW01000073">
    <property type="protein sequence ID" value="RAL58653.1"/>
    <property type="molecule type" value="Genomic_DNA"/>
</dbReference>
<feature type="region of interest" description="Disordered" evidence="1">
    <location>
        <begin position="25"/>
        <end position="90"/>
    </location>
</feature>
<dbReference type="Proteomes" id="UP000249056">
    <property type="component" value="Unassembled WGS sequence"/>
</dbReference>
<gene>
    <name evidence="2" type="ORF">DID88_003017</name>
</gene>
<evidence type="ECO:0000256" key="1">
    <source>
        <dbReference type="SAM" id="MobiDB-lite"/>
    </source>
</evidence>
<comment type="caution">
    <text evidence="2">The sequence shown here is derived from an EMBL/GenBank/DDBJ whole genome shotgun (WGS) entry which is preliminary data.</text>
</comment>
<protein>
    <submittedName>
        <fullName evidence="2">Uncharacterized protein</fullName>
    </submittedName>
</protein>
<accession>A0A395IH56</accession>
<sequence>METVNNIAAAASKVIWGEPQETVDAANATIVPETKGTEPLSGELGNTKKGEPYDKGNLDSTSTGLTTPNTSANSDPTITASPSGLGVKSLDTSTSTNKIFLWPTRRNNRRYTYRPAVLIQQ</sequence>
<evidence type="ECO:0000313" key="3">
    <source>
        <dbReference type="Proteomes" id="UP000249056"/>
    </source>
</evidence>
<proteinExistence type="predicted"/>
<evidence type="ECO:0000313" key="2">
    <source>
        <dbReference type="EMBL" id="RAL58653.1"/>
    </source>
</evidence>
<dbReference type="AlphaFoldDB" id="A0A395IH56"/>